<dbReference type="SUPFAM" id="SSF56300">
    <property type="entry name" value="Metallo-dependent phosphatases"/>
    <property type="match status" value="1"/>
</dbReference>
<dbReference type="NCBIfam" id="TIGR00282">
    <property type="entry name" value="TIGR00282 family metallophosphoesterase"/>
    <property type="match status" value="1"/>
</dbReference>
<dbReference type="PANTHER" id="PTHR36303">
    <property type="entry name" value="2',3'-CYCLIC-NUCLEOTIDE 2'-PHOSPHODIESTERASE"/>
    <property type="match status" value="1"/>
</dbReference>
<evidence type="ECO:0000313" key="1">
    <source>
        <dbReference type="EMBL" id="MCR6545925.1"/>
    </source>
</evidence>
<accession>A0ABT1Y4X1</accession>
<dbReference type="Proteomes" id="UP001524944">
    <property type="component" value="Unassembled WGS sequence"/>
</dbReference>
<dbReference type="Pfam" id="PF13277">
    <property type="entry name" value="YmdB"/>
    <property type="match status" value="1"/>
</dbReference>
<name>A0ABT1Y4X1_9FIRM</name>
<reference evidence="1 2" key="1">
    <citation type="submission" date="2022-08" db="EMBL/GenBank/DDBJ databases">
        <title>Proteogenomics of the novel Dehalobacterium formicoaceticum strain EZ94 highlights a key role of methyltransferases during anaerobic dichloromethane degradation.</title>
        <authorList>
            <person name="Wasmund K."/>
        </authorList>
    </citation>
    <scope>NUCLEOTIDE SEQUENCE [LARGE SCALE GENOMIC DNA]</scope>
    <source>
        <strain evidence="1 2">EZ94</strain>
    </source>
</reference>
<dbReference type="RefSeq" id="WP_089611289.1">
    <property type="nucleotide sequence ID" value="NZ_CP022121.1"/>
</dbReference>
<keyword evidence="2" id="KW-1185">Reference proteome</keyword>
<dbReference type="CDD" id="cd07382">
    <property type="entry name" value="MPP_DR1281"/>
    <property type="match status" value="1"/>
</dbReference>
<organism evidence="1 2">
    <name type="scientific">Dehalobacterium formicoaceticum</name>
    <dbReference type="NCBI Taxonomy" id="51515"/>
    <lineage>
        <taxon>Bacteria</taxon>
        <taxon>Bacillati</taxon>
        <taxon>Bacillota</taxon>
        <taxon>Clostridia</taxon>
        <taxon>Eubacteriales</taxon>
        <taxon>Peptococcaceae</taxon>
        <taxon>Dehalobacterium</taxon>
    </lineage>
</organism>
<dbReference type="Gene3D" id="3.60.21.10">
    <property type="match status" value="1"/>
</dbReference>
<dbReference type="InterPro" id="IPR005235">
    <property type="entry name" value="YmdB-like"/>
</dbReference>
<evidence type="ECO:0000313" key="2">
    <source>
        <dbReference type="Proteomes" id="UP001524944"/>
    </source>
</evidence>
<comment type="caution">
    <text evidence="1">The sequence shown here is derived from an EMBL/GenBank/DDBJ whole genome shotgun (WGS) entry which is preliminary data.</text>
</comment>
<dbReference type="InterPro" id="IPR029052">
    <property type="entry name" value="Metallo-depent_PP-like"/>
</dbReference>
<dbReference type="PANTHER" id="PTHR36303:SF1">
    <property type="entry name" value="2',3'-CYCLIC-NUCLEOTIDE 2'-PHOSPHODIESTERASE"/>
    <property type="match status" value="1"/>
</dbReference>
<protein>
    <submittedName>
        <fullName evidence="1">TIGR00282 family metallophosphoesterase</fullName>
    </submittedName>
</protein>
<gene>
    <name evidence="1" type="ORF">NVS47_10445</name>
</gene>
<sequence length="260" mass="28899">MRILFVGDVVGKPGREILRQQLNEIQDQYHIDFTIANGENAANGTGINKRIFEEISNYGVDVVTMGNHVWDKKEILDFIDHEERIIRPANYPPGTPGKGWNIFSVNQVKIVVINLAGRVFLPALDCPFQAMERILAEIKDLTPNVIVDFHGEATSEKQAMGWYLDGRVSAVLGTHTHIQTADARILHRGTAYMTDVGMTGPRDSVLGTDKDLVIKKFITSMPVKFEIAHGDIQLNATVLELNKQGKAISIIPVQTMLEAL</sequence>
<dbReference type="PIRSF" id="PIRSF004789">
    <property type="entry name" value="DR1281"/>
    <property type="match status" value="1"/>
</dbReference>
<proteinExistence type="predicted"/>
<dbReference type="EMBL" id="JANPWE010000004">
    <property type="protein sequence ID" value="MCR6545925.1"/>
    <property type="molecule type" value="Genomic_DNA"/>
</dbReference>